<dbReference type="SUPFAM" id="SSF52821">
    <property type="entry name" value="Rhodanese/Cell cycle control phosphatase"/>
    <property type="match status" value="1"/>
</dbReference>
<gene>
    <name evidence="2" type="ORF">JCM16418_74</name>
</gene>
<dbReference type="Proteomes" id="UP000019364">
    <property type="component" value="Unassembled WGS sequence"/>
</dbReference>
<evidence type="ECO:0000259" key="1">
    <source>
        <dbReference type="PROSITE" id="PS50206"/>
    </source>
</evidence>
<comment type="caution">
    <text evidence="2">The sequence shown here is derived from an EMBL/GenBank/DDBJ whole genome shotgun (WGS) entry which is preliminary data.</text>
</comment>
<dbReference type="EMBL" id="BAVZ01000001">
    <property type="protein sequence ID" value="GAF06129.1"/>
    <property type="molecule type" value="Genomic_DNA"/>
</dbReference>
<dbReference type="PANTHER" id="PTHR43031">
    <property type="entry name" value="FAD-DEPENDENT OXIDOREDUCTASE"/>
    <property type="match status" value="1"/>
</dbReference>
<reference evidence="2 3" key="1">
    <citation type="journal article" date="2014" name="Genome Announc.">
        <title>Draft Genome Sequence of Paenibacillus pini JCM 16418T, Isolated from the Rhizosphere of Pine Tree.</title>
        <authorList>
            <person name="Yuki M."/>
            <person name="Oshima K."/>
            <person name="Suda W."/>
            <person name="Oshida Y."/>
            <person name="Kitamura K."/>
            <person name="Iida Y."/>
            <person name="Hattori M."/>
            <person name="Ohkuma M."/>
        </authorList>
    </citation>
    <scope>NUCLEOTIDE SEQUENCE [LARGE SCALE GENOMIC DNA]</scope>
    <source>
        <strain evidence="2 3">JCM 16418</strain>
    </source>
</reference>
<dbReference type="InterPro" id="IPR001763">
    <property type="entry name" value="Rhodanese-like_dom"/>
</dbReference>
<dbReference type="STRING" id="1236976.JCM16418_74"/>
<sequence>MFAPIKGLNQLQDEPFRSKMEQSKNKQLIDVREVHEFKKGHISGAVNIPLAHIEGRSADISKNGDVFVYCQSGMRSKQAAKILLKNGCKEVNNLSGGISSWTGSRNK</sequence>
<dbReference type="SMART" id="SM00450">
    <property type="entry name" value="RHOD"/>
    <property type="match status" value="1"/>
</dbReference>
<dbReference type="PROSITE" id="PS50206">
    <property type="entry name" value="RHODANESE_3"/>
    <property type="match status" value="1"/>
</dbReference>
<dbReference type="CDD" id="cd00158">
    <property type="entry name" value="RHOD"/>
    <property type="match status" value="1"/>
</dbReference>
<feature type="domain" description="Rhodanese" evidence="1">
    <location>
        <begin position="22"/>
        <end position="103"/>
    </location>
</feature>
<dbReference type="Gene3D" id="3.40.250.10">
    <property type="entry name" value="Rhodanese-like domain"/>
    <property type="match status" value="1"/>
</dbReference>
<keyword evidence="3" id="KW-1185">Reference proteome</keyword>
<evidence type="ECO:0000313" key="3">
    <source>
        <dbReference type="Proteomes" id="UP000019364"/>
    </source>
</evidence>
<name>W7YUL7_9BACL</name>
<dbReference type="eggNOG" id="COG0607">
    <property type="taxonomic scope" value="Bacteria"/>
</dbReference>
<dbReference type="InterPro" id="IPR050229">
    <property type="entry name" value="GlpE_sulfurtransferase"/>
</dbReference>
<accession>W7YUL7</accession>
<dbReference type="AlphaFoldDB" id="W7YUL7"/>
<dbReference type="InterPro" id="IPR036873">
    <property type="entry name" value="Rhodanese-like_dom_sf"/>
</dbReference>
<dbReference type="PANTHER" id="PTHR43031:SF18">
    <property type="entry name" value="RHODANESE-RELATED SULFURTRANSFERASES"/>
    <property type="match status" value="1"/>
</dbReference>
<protein>
    <submittedName>
        <fullName evidence="2">Rhodanese-like domain protein</fullName>
    </submittedName>
</protein>
<evidence type="ECO:0000313" key="2">
    <source>
        <dbReference type="EMBL" id="GAF06129.1"/>
    </source>
</evidence>
<organism evidence="2 3">
    <name type="scientific">Paenibacillus pini JCM 16418</name>
    <dbReference type="NCBI Taxonomy" id="1236976"/>
    <lineage>
        <taxon>Bacteria</taxon>
        <taxon>Bacillati</taxon>
        <taxon>Bacillota</taxon>
        <taxon>Bacilli</taxon>
        <taxon>Bacillales</taxon>
        <taxon>Paenibacillaceae</taxon>
        <taxon>Paenibacillus</taxon>
    </lineage>
</organism>
<dbReference type="Pfam" id="PF00581">
    <property type="entry name" value="Rhodanese"/>
    <property type="match status" value="1"/>
</dbReference>
<proteinExistence type="predicted"/>